<dbReference type="Proteomes" id="UP001209317">
    <property type="component" value="Unassembled WGS sequence"/>
</dbReference>
<accession>A0AAE3IPG8</accession>
<organism evidence="6 7">
    <name type="scientific">Haoranjiania flava</name>
    <dbReference type="NCBI Taxonomy" id="1856322"/>
    <lineage>
        <taxon>Bacteria</taxon>
        <taxon>Pseudomonadati</taxon>
        <taxon>Bacteroidota</taxon>
        <taxon>Chitinophagia</taxon>
        <taxon>Chitinophagales</taxon>
        <taxon>Chitinophagaceae</taxon>
        <taxon>Haoranjiania</taxon>
    </lineage>
</organism>
<evidence type="ECO:0000313" key="7">
    <source>
        <dbReference type="Proteomes" id="UP001209317"/>
    </source>
</evidence>
<keyword evidence="7" id="KW-1185">Reference proteome</keyword>
<gene>
    <name evidence="6" type="ORF">OD355_02690</name>
</gene>
<evidence type="ECO:0000313" key="6">
    <source>
        <dbReference type="EMBL" id="MCU7693422.1"/>
    </source>
</evidence>
<evidence type="ECO:0000256" key="3">
    <source>
        <dbReference type="ARBA" id="ARBA00022989"/>
    </source>
</evidence>
<keyword evidence="3" id="KW-1133">Transmembrane helix</keyword>
<keyword evidence="2" id="KW-0812">Transmembrane</keyword>
<protein>
    <submittedName>
        <fullName evidence="6">Translocation/assembly module TamB</fullName>
    </submittedName>
</protein>
<keyword evidence="4" id="KW-0472">Membrane</keyword>
<evidence type="ECO:0000259" key="5">
    <source>
        <dbReference type="Pfam" id="PF04357"/>
    </source>
</evidence>
<evidence type="ECO:0000256" key="1">
    <source>
        <dbReference type="ARBA" id="ARBA00004167"/>
    </source>
</evidence>
<evidence type="ECO:0000256" key="4">
    <source>
        <dbReference type="ARBA" id="ARBA00023136"/>
    </source>
</evidence>
<dbReference type="Pfam" id="PF04357">
    <property type="entry name" value="TamB"/>
    <property type="match status" value="1"/>
</dbReference>
<feature type="domain" description="Translocation and assembly module TamB C-terminal" evidence="5">
    <location>
        <begin position="1086"/>
        <end position="1548"/>
    </location>
</feature>
<dbReference type="RefSeq" id="WP_263036907.1">
    <property type="nucleotide sequence ID" value="NZ_JAOTPL010000002.1"/>
</dbReference>
<name>A0AAE3IPG8_9BACT</name>
<dbReference type="InterPro" id="IPR007452">
    <property type="entry name" value="TamB_C"/>
</dbReference>
<evidence type="ECO:0000256" key="2">
    <source>
        <dbReference type="ARBA" id="ARBA00022692"/>
    </source>
</evidence>
<proteinExistence type="predicted"/>
<reference evidence="6" key="1">
    <citation type="submission" date="2022-10" db="EMBL/GenBank/DDBJ databases">
        <authorList>
            <person name="Kim H.S."/>
            <person name="Kim J.-S."/>
            <person name="Suh M.K."/>
            <person name="Eom M.K."/>
            <person name="Lee J.-S."/>
        </authorList>
    </citation>
    <scope>NUCLEOTIDE SEQUENCE</scope>
    <source>
        <strain evidence="6">LIP-5</strain>
    </source>
</reference>
<comment type="caution">
    <text evidence="6">The sequence shown here is derived from an EMBL/GenBank/DDBJ whole genome shotgun (WGS) entry which is preliminary data.</text>
</comment>
<sequence>MLAIILLVWLLIQTDLVQNYLSGRITAKLSRELKTEVSIKHVSIGLFDRMNLNGILVRDRSKDTLLYAGSLKVRVTDWFFLKDNIELKYIGLEDAVVKMDRSDSVWNYQFVIDYFTPETPREKRKRAIQLSPRKIDFKNVYFQQRDLWEGRILNARVGMLFLDARRMDFMKNIFKIQNIQIYDPVVLVAQMKALNPQQRKRSLEENGLYFNAKDMLLELDTINVRGGRFTFHNGDAHLRSTRGVFDPKHIAVHDVNLSAGNYTFIKDTMRGNVVISLRERSGFDLREFNAGVVLTPQRMQLNKLFIRTPESRVGNYLSFHYTDLKNDLKNFVSDILMRGNLVNTRVATNDIAYFAPELKEWKKVYSIDGTLAGTVDNFAINDLMLKSSNDMYASGDLTVKGLPDVDNTLINFTDLNLLATINELAVFAPKLRQVKKPDLQALGRISYRGNFTGTVHDFITNGRFTTALGDVTAKLNMKLPKNAEPTYSGTIATDRFNFGRFLSAKDVGNISFNGTVAGRSFDIDHARADLRGHFNYLVFKDYTYRNIDVNGTVQNKSFTGELNVADSNARLVGNIEVDFTGSSPKFNVVGDLAKLDMFATKLLNKKVNIAALFDLNFEGKNIDDFIGSAKMLNAIVTVDSTTINFDSLNLYAFVDEQNNKVLTLGSNEFDAEVYGKYSIIDLPATVQLFLNNYYPSIIDKPKRIPRDQQISFKINTYDFSKYAQLINRHLSGLNNAKITGDINTFGEGKFYVNATFPYAEYKRYRFENLSLSGNGNYTRLDLNGNIEKIHVTDSTIFPNTTLTVFSEKDHSHVKIFTGSQTSINEVNLDADVYTLQDGVRINFRPSYFVLNDKHWNLQERGEIFIGRRTASARNVKFSQGFQELTVESETIGGSSNNLVVKLKDVNLGDILPLVVASPRMEGNANGTVRLMNFYGPFKMEAKLKADHFRLENDSVGVVNIDADFLGSNKTISYYISSDNETYDVDIQGRYRLMDTTGMPLLANFIFDGTKATILNKFLGTVLSDIEGNAYGNLSVNGTFQRPYLIGDVLLKDAAMTVNFTKVRYRSDSINVRMTGEYIDLGNLLLKDEKNNTGIFSGRIYHNRLRDMDFDLHAASDKMLVLNTKPEDNSSFYGRAIGKVNFDLTGPQTNMRMNITGEVADSSQLFIPTGDRKEAASADFMAFKKYGKEVETKTAATSNLSVNMDLTVNKMADMQLILDPLTGDIIKAKGNGRLRISIPAEGDITMRGRYNIESGRYDFNFQSFVPKPFEFKEGTNNYIEWNGDITKANLHIDAQYTAQNITVRDLLSNNASAQLFSNSNVGSYRGDVYVIVQLRGDLVKPDISFRLDFPTGSVIKSDPDFGAFLNRLATDDNEMLKQVTYLIVFNTFAPYGQGSNVNFASAGVNTISQLITSELNKSLSDALFRITGDRSLRVDISGSTYSSASLFGDVNAGRLDRQIINARVSKSILDGRVIVTFGNNFDFNINAASALANNNFQWLPDISVQIILSKDGRLRMLIFNRTSLGLAGTAGNIGRQNRQGISVSYSKDFDKLLYRRRAKDSLKAEDSLMRFKP</sequence>
<dbReference type="GO" id="GO:0009306">
    <property type="term" value="P:protein secretion"/>
    <property type="evidence" value="ECO:0007669"/>
    <property type="project" value="InterPro"/>
</dbReference>
<comment type="subcellular location">
    <subcellularLocation>
        <location evidence="1">Membrane</location>
        <topology evidence="1">Single-pass membrane protein</topology>
    </subcellularLocation>
</comment>
<dbReference type="PANTHER" id="PTHR36985:SF1">
    <property type="entry name" value="TRANSLOCATION AND ASSEMBLY MODULE SUBUNIT TAMB"/>
    <property type="match status" value="1"/>
</dbReference>
<dbReference type="PANTHER" id="PTHR36985">
    <property type="entry name" value="TRANSLOCATION AND ASSEMBLY MODULE SUBUNIT TAMB"/>
    <property type="match status" value="1"/>
</dbReference>
<dbReference type="EMBL" id="JAOTPL010000002">
    <property type="protein sequence ID" value="MCU7693422.1"/>
    <property type="molecule type" value="Genomic_DNA"/>
</dbReference>
<dbReference type="GO" id="GO:0005886">
    <property type="term" value="C:plasma membrane"/>
    <property type="evidence" value="ECO:0007669"/>
    <property type="project" value="InterPro"/>
</dbReference>